<organism evidence="5 6">
    <name type="scientific">Brachybacterium tyrofermentans</name>
    <dbReference type="NCBI Taxonomy" id="47848"/>
    <lineage>
        <taxon>Bacteria</taxon>
        <taxon>Bacillati</taxon>
        <taxon>Actinomycetota</taxon>
        <taxon>Actinomycetes</taxon>
        <taxon>Micrococcales</taxon>
        <taxon>Dermabacteraceae</taxon>
        <taxon>Brachybacterium</taxon>
    </lineage>
</organism>
<dbReference type="Gene3D" id="1.10.10.10">
    <property type="entry name" value="Winged helix-like DNA-binding domain superfamily/Winged helix DNA-binding domain"/>
    <property type="match status" value="1"/>
</dbReference>
<dbReference type="SMART" id="SM00418">
    <property type="entry name" value="HTH_ARSR"/>
    <property type="match status" value="1"/>
</dbReference>
<sequence length="105" mass="11489">MRTLDHPDVQEIALDQVLSALADPIRRTIVAQLADGHDDQACIAFELPVTKSTSTHHFRVLREAGVISQRYRGTAILNCLREDDLAQRFPGLLDAVLAAEAPTAS</sequence>
<evidence type="ECO:0000256" key="2">
    <source>
        <dbReference type="ARBA" id="ARBA00023125"/>
    </source>
</evidence>
<proteinExistence type="predicted"/>
<feature type="domain" description="HTH arsR-type" evidence="4">
    <location>
        <begin position="6"/>
        <end position="100"/>
    </location>
</feature>
<gene>
    <name evidence="5" type="ORF">ACFPK8_08165</name>
</gene>
<reference evidence="6" key="1">
    <citation type="journal article" date="2019" name="Int. J. Syst. Evol. Microbiol.">
        <title>The Global Catalogue of Microorganisms (GCM) 10K type strain sequencing project: providing services to taxonomists for standard genome sequencing and annotation.</title>
        <authorList>
            <consortium name="The Broad Institute Genomics Platform"/>
            <consortium name="The Broad Institute Genome Sequencing Center for Infectious Disease"/>
            <person name="Wu L."/>
            <person name="Ma J."/>
        </authorList>
    </citation>
    <scope>NUCLEOTIDE SEQUENCE [LARGE SCALE GENOMIC DNA]</scope>
    <source>
        <strain evidence="6">CGMCC 1.16455</strain>
    </source>
</reference>
<dbReference type="InterPro" id="IPR036390">
    <property type="entry name" value="WH_DNA-bd_sf"/>
</dbReference>
<dbReference type="SUPFAM" id="SSF46785">
    <property type="entry name" value="Winged helix' DNA-binding domain"/>
    <property type="match status" value="1"/>
</dbReference>
<keyword evidence="6" id="KW-1185">Reference proteome</keyword>
<keyword evidence="1" id="KW-0805">Transcription regulation</keyword>
<dbReference type="InterPro" id="IPR011991">
    <property type="entry name" value="ArsR-like_HTH"/>
</dbReference>
<dbReference type="Pfam" id="PF01022">
    <property type="entry name" value="HTH_5"/>
    <property type="match status" value="1"/>
</dbReference>
<keyword evidence="3" id="KW-0804">Transcription</keyword>
<dbReference type="PRINTS" id="PR00778">
    <property type="entry name" value="HTHARSR"/>
</dbReference>
<evidence type="ECO:0000313" key="5">
    <source>
        <dbReference type="EMBL" id="MFC5297483.1"/>
    </source>
</evidence>
<accession>A0ABW0FEP8</accession>
<dbReference type="RefSeq" id="WP_343925126.1">
    <property type="nucleotide sequence ID" value="NZ_BAAAIR010000044.1"/>
</dbReference>
<name>A0ABW0FEP8_9MICO</name>
<protein>
    <submittedName>
        <fullName evidence="5">ArsR/SmtB family transcription factor</fullName>
    </submittedName>
</protein>
<keyword evidence="2" id="KW-0238">DNA-binding</keyword>
<dbReference type="InterPro" id="IPR001845">
    <property type="entry name" value="HTH_ArsR_DNA-bd_dom"/>
</dbReference>
<evidence type="ECO:0000256" key="3">
    <source>
        <dbReference type="ARBA" id="ARBA00023163"/>
    </source>
</evidence>
<dbReference type="Proteomes" id="UP001595937">
    <property type="component" value="Unassembled WGS sequence"/>
</dbReference>
<dbReference type="EMBL" id="JBHSLN010000021">
    <property type="protein sequence ID" value="MFC5297483.1"/>
    <property type="molecule type" value="Genomic_DNA"/>
</dbReference>
<evidence type="ECO:0000313" key="6">
    <source>
        <dbReference type="Proteomes" id="UP001595937"/>
    </source>
</evidence>
<dbReference type="PANTHER" id="PTHR33154">
    <property type="entry name" value="TRANSCRIPTIONAL REGULATOR, ARSR FAMILY"/>
    <property type="match status" value="1"/>
</dbReference>
<dbReference type="CDD" id="cd00090">
    <property type="entry name" value="HTH_ARSR"/>
    <property type="match status" value="1"/>
</dbReference>
<dbReference type="InterPro" id="IPR051081">
    <property type="entry name" value="HTH_MetalResp_TranReg"/>
</dbReference>
<dbReference type="InterPro" id="IPR036388">
    <property type="entry name" value="WH-like_DNA-bd_sf"/>
</dbReference>
<evidence type="ECO:0000256" key="1">
    <source>
        <dbReference type="ARBA" id="ARBA00023015"/>
    </source>
</evidence>
<dbReference type="PROSITE" id="PS50987">
    <property type="entry name" value="HTH_ARSR_2"/>
    <property type="match status" value="1"/>
</dbReference>
<dbReference type="PANTHER" id="PTHR33154:SF12">
    <property type="entry name" value="TRANSCRIPTIONAL REGULATORY PROTEIN"/>
    <property type="match status" value="1"/>
</dbReference>
<dbReference type="GeneID" id="303298164"/>
<evidence type="ECO:0000259" key="4">
    <source>
        <dbReference type="PROSITE" id="PS50987"/>
    </source>
</evidence>
<comment type="caution">
    <text evidence="5">The sequence shown here is derived from an EMBL/GenBank/DDBJ whole genome shotgun (WGS) entry which is preliminary data.</text>
</comment>